<dbReference type="InterPro" id="IPR027417">
    <property type="entry name" value="P-loop_NTPase"/>
</dbReference>
<dbReference type="Proteomes" id="UP001378592">
    <property type="component" value="Unassembled WGS sequence"/>
</dbReference>
<evidence type="ECO:0008006" key="14">
    <source>
        <dbReference type="Google" id="ProtNLM"/>
    </source>
</evidence>
<evidence type="ECO:0000313" key="13">
    <source>
        <dbReference type="Proteomes" id="UP001378592"/>
    </source>
</evidence>
<dbReference type="GO" id="GO:0035006">
    <property type="term" value="P:melanization defense response"/>
    <property type="evidence" value="ECO:0007669"/>
    <property type="project" value="UniProtKB-ARBA"/>
</dbReference>
<evidence type="ECO:0000256" key="4">
    <source>
        <dbReference type="ARBA" id="ARBA00022553"/>
    </source>
</evidence>
<reference evidence="12 13" key="1">
    <citation type="submission" date="2024-03" db="EMBL/GenBank/DDBJ databases">
        <title>The genome assembly and annotation of the cricket Gryllus longicercus Weissman &amp; Gray.</title>
        <authorList>
            <person name="Szrajer S."/>
            <person name="Gray D."/>
            <person name="Ylla G."/>
        </authorList>
    </citation>
    <scope>NUCLEOTIDE SEQUENCE [LARGE SCALE GENOMIC DNA]</scope>
    <source>
        <strain evidence="12">DAG 2021-001</strain>
        <tissue evidence="12">Whole body minus gut</tissue>
    </source>
</reference>
<evidence type="ECO:0000256" key="10">
    <source>
        <dbReference type="ARBA" id="ARBA00023139"/>
    </source>
</evidence>
<keyword evidence="3" id="KW-1003">Cell membrane</keyword>
<comment type="caution">
    <text evidence="12">The sequence shown here is derived from an EMBL/GenBank/DDBJ whole genome shotgun (WGS) entry which is preliminary data.</text>
</comment>
<dbReference type="PANTHER" id="PTHR24072">
    <property type="entry name" value="RHO FAMILY GTPASE"/>
    <property type="match status" value="1"/>
</dbReference>
<dbReference type="Gene3D" id="3.40.50.300">
    <property type="entry name" value="P-loop containing nucleotide triphosphate hydrolases"/>
    <property type="match status" value="1"/>
</dbReference>
<protein>
    <recommendedName>
        <fullName evidence="14">Rho GTPase</fullName>
    </recommendedName>
</protein>
<comment type="cofactor">
    <cofactor evidence="1">
        <name>Mg(2+)</name>
        <dbReference type="ChEBI" id="CHEBI:18420"/>
    </cofactor>
</comment>
<keyword evidence="7" id="KW-0460">Magnesium</keyword>
<dbReference type="GO" id="GO:0046872">
    <property type="term" value="F:metal ion binding"/>
    <property type="evidence" value="ECO:0007669"/>
    <property type="project" value="UniProtKB-KW"/>
</dbReference>
<evidence type="ECO:0000256" key="9">
    <source>
        <dbReference type="ARBA" id="ARBA00023136"/>
    </source>
</evidence>
<evidence type="ECO:0000256" key="5">
    <source>
        <dbReference type="ARBA" id="ARBA00022723"/>
    </source>
</evidence>
<dbReference type="SUPFAM" id="SSF52540">
    <property type="entry name" value="P-loop containing nucleoside triphosphate hydrolases"/>
    <property type="match status" value="1"/>
</dbReference>
<dbReference type="GO" id="GO:0005525">
    <property type="term" value="F:GTP binding"/>
    <property type="evidence" value="ECO:0007669"/>
    <property type="project" value="UniProtKB-KW"/>
</dbReference>
<keyword evidence="10" id="KW-0564">Palmitate</keyword>
<keyword evidence="9" id="KW-0472">Membrane</keyword>
<evidence type="ECO:0000256" key="6">
    <source>
        <dbReference type="ARBA" id="ARBA00022741"/>
    </source>
</evidence>
<keyword evidence="8" id="KW-0342">GTP-binding</keyword>
<dbReference type="PROSITE" id="PS51419">
    <property type="entry name" value="RAB"/>
    <property type="match status" value="1"/>
</dbReference>
<evidence type="ECO:0000256" key="8">
    <source>
        <dbReference type="ARBA" id="ARBA00023134"/>
    </source>
</evidence>
<keyword evidence="5" id="KW-0479">Metal-binding</keyword>
<dbReference type="GO" id="GO:0022603">
    <property type="term" value="P:regulation of anatomical structure morphogenesis"/>
    <property type="evidence" value="ECO:0007669"/>
    <property type="project" value="UniProtKB-ARBA"/>
</dbReference>
<name>A0AAN9ZFR9_9ORTH</name>
<dbReference type="PRINTS" id="PR00449">
    <property type="entry name" value="RASTRNSFRMNG"/>
</dbReference>
<keyword evidence="11" id="KW-0449">Lipoprotein</keyword>
<dbReference type="InterPro" id="IPR003578">
    <property type="entry name" value="Small_GTPase_Rho"/>
</dbReference>
<dbReference type="GO" id="GO:0035099">
    <property type="term" value="P:hemocyte migration"/>
    <property type="evidence" value="ECO:0007669"/>
    <property type="project" value="UniProtKB-ARBA"/>
</dbReference>
<dbReference type="EMBL" id="JAZDUA010000030">
    <property type="protein sequence ID" value="KAK7872085.1"/>
    <property type="molecule type" value="Genomic_DNA"/>
</dbReference>
<dbReference type="Pfam" id="PF00071">
    <property type="entry name" value="Ras"/>
    <property type="match status" value="1"/>
</dbReference>
<evidence type="ECO:0000256" key="2">
    <source>
        <dbReference type="ARBA" id="ARBA00004342"/>
    </source>
</evidence>
<keyword evidence="6" id="KW-0547">Nucleotide-binding</keyword>
<dbReference type="PROSITE" id="PS51421">
    <property type="entry name" value="RAS"/>
    <property type="match status" value="1"/>
</dbReference>
<dbReference type="SMART" id="SM00173">
    <property type="entry name" value="RAS"/>
    <property type="match status" value="1"/>
</dbReference>
<dbReference type="NCBIfam" id="TIGR00231">
    <property type="entry name" value="small_GTP"/>
    <property type="match status" value="1"/>
</dbReference>
<keyword evidence="4" id="KW-0597">Phosphoprotein</keyword>
<sequence length="249" mass="27065">MPPSAMGCTSPLLKDDPSDINNTSGRIKCVLVGDGAVGKTSLVVSYSTNGFPNEYVPTAFDNFNVLVKVDGQPFSVQLCDTAGQDDFDPLRSLCYPDTDVFLLCFSVVCPTSFQNISDKWLPEVRRRCPDAALLLIGTQSDRRRDVRLLQQLARYKQAPVTEAQARELARRIGAATYVETSALTQRDLKEAFDQAIVCALRRRGALYSASSSTSSAAGVAAASAAGAARHRQLGDKKKQSLWQKLCCFS</sequence>
<dbReference type="AlphaFoldDB" id="A0AAN9ZFR9"/>
<accession>A0AAN9ZFR9</accession>
<evidence type="ECO:0000313" key="12">
    <source>
        <dbReference type="EMBL" id="KAK7872085.1"/>
    </source>
</evidence>
<dbReference type="GO" id="GO:0001667">
    <property type="term" value="P:ameboidal-type cell migration"/>
    <property type="evidence" value="ECO:0007669"/>
    <property type="project" value="UniProtKB-ARBA"/>
</dbReference>
<proteinExistence type="predicted"/>
<gene>
    <name evidence="12" type="ORF">R5R35_004568</name>
</gene>
<comment type="subcellular location">
    <subcellularLocation>
        <location evidence="2">Cell membrane</location>
        <topology evidence="2">Lipid-anchor</topology>
        <orientation evidence="2">Cytoplasmic side</orientation>
    </subcellularLocation>
</comment>
<dbReference type="SMART" id="SM00175">
    <property type="entry name" value="RAB"/>
    <property type="match status" value="1"/>
</dbReference>
<dbReference type="InterPro" id="IPR005225">
    <property type="entry name" value="Small_GTP-bd"/>
</dbReference>
<dbReference type="GO" id="GO:0003924">
    <property type="term" value="F:GTPase activity"/>
    <property type="evidence" value="ECO:0007669"/>
    <property type="project" value="InterPro"/>
</dbReference>
<dbReference type="GO" id="GO:0007010">
    <property type="term" value="P:cytoskeleton organization"/>
    <property type="evidence" value="ECO:0007669"/>
    <property type="project" value="UniProtKB-ARBA"/>
</dbReference>
<evidence type="ECO:0000256" key="11">
    <source>
        <dbReference type="ARBA" id="ARBA00023288"/>
    </source>
</evidence>
<dbReference type="InterPro" id="IPR001806">
    <property type="entry name" value="Small_GTPase"/>
</dbReference>
<evidence type="ECO:0000256" key="7">
    <source>
        <dbReference type="ARBA" id="ARBA00022842"/>
    </source>
</evidence>
<organism evidence="12 13">
    <name type="scientific">Gryllus longicercus</name>
    <dbReference type="NCBI Taxonomy" id="2509291"/>
    <lineage>
        <taxon>Eukaryota</taxon>
        <taxon>Metazoa</taxon>
        <taxon>Ecdysozoa</taxon>
        <taxon>Arthropoda</taxon>
        <taxon>Hexapoda</taxon>
        <taxon>Insecta</taxon>
        <taxon>Pterygota</taxon>
        <taxon>Neoptera</taxon>
        <taxon>Polyneoptera</taxon>
        <taxon>Orthoptera</taxon>
        <taxon>Ensifera</taxon>
        <taxon>Gryllidea</taxon>
        <taxon>Grylloidea</taxon>
        <taxon>Gryllidae</taxon>
        <taxon>Gryllinae</taxon>
        <taxon>Gryllus</taxon>
    </lineage>
</organism>
<dbReference type="FunFam" id="3.40.50.300:FF:000561">
    <property type="entry name" value="rho-related GTP-binding protein RhoV"/>
    <property type="match status" value="1"/>
</dbReference>
<dbReference type="PROSITE" id="PS51420">
    <property type="entry name" value="RHO"/>
    <property type="match status" value="1"/>
</dbReference>
<dbReference type="GO" id="GO:0022412">
    <property type="term" value="P:cellular process involved in reproduction in multicellular organism"/>
    <property type="evidence" value="ECO:0007669"/>
    <property type="project" value="UniProtKB-ARBA"/>
</dbReference>
<keyword evidence="13" id="KW-1185">Reference proteome</keyword>
<dbReference type="GO" id="GO:0005886">
    <property type="term" value="C:plasma membrane"/>
    <property type="evidence" value="ECO:0007669"/>
    <property type="project" value="UniProtKB-SubCell"/>
</dbReference>
<evidence type="ECO:0000256" key="3">
    <source>
        <dbReference type="ARBA" id="ARBA00022475"/>
    </source>
</evidence>
<evidence type="ECO:0000256" key="1">
    <source>
        <dbReference type="ARBA" id="ARBA00001946"/>
    </source>
</evidence>
<dbReference type="GO" id="GO:0003006">
    <property type="term" value="P:developmental process involved in reproduction"/>
    <property type="evidence" value="ECO:0007669"/>
    <property type="project" value="UniProtKB-ARBA"/>
</dbReference>
<dbReference type="GO" id="GO:0007264">
    <property type="term" value="P:small GTPase-mediated signal transduction"/>
    <property type="evidence" value="ECO:0007669"/>
    <property type="project" value="InterPro"/>
</dbReference>
<dbReference type="CDD" id="cd04130">
    <property type="entry name" value="Wrch_1"/>
    <property type="match status" value="1"/>
</dbReference>
<dbReference type="SMART" id="SM00174">
    <property type="entry name" value="RHO"/>
    <property type="match status" value="1"/>
</dbReference>